<dbReference type="Proteomes" id="UP000063063">
    <property type="component" value="Chromosome 35"/>
</dbReference>
<dbReference type="VEuPathDB" id="TriTrypDB:LPAL13_350070100"/>
<feature type="coiled-coil region" evidence="1">
    <location>
        <begin position="241"/>
        <end position="346"/>
    </location>
</feature>
<organism evidence="3 4">
    <name type="scientific">Leishmania panamensis</name>
    <dbReference type="NCBI Taxonomy" id="5679"/>
    <lineage>
        <taxon>Eukaryota</taxon>
        <taxon>Discoba</taxon>
        <taxon>Euglenozoa</taxon>
        <taxon>Kinetoplastea</taxon>
        <taxon>Metakinetoplastina</taxon>
        <taxon>Trypanosomatida</taxon>
        <taxon>Trypanosomatidae</taxon>
        <taxon>Leishmaniinae</taxon>
        <taxon>Leishmania</taxon>
        <taxon>Leishmania guyanensis species complex</taxon>
    </lineage>
</organism>
<dbReference type="KEGG" id="lpan:LPMP_356170"/>
<dbReference type="eggNOG" id="ENOG502S65J">
    <property type="taxonomic scope" value="Eukaryota"/>
</dbReference>
<keyword evidence="1" id="KW-0175">Coiled coil</keyword>
<dbReference type="PANTHER" id="PTHR14845:SF0">
    <property type="entry name" value="DUF4515 DOMAIN-CONTAINING PROTEIN"/>
    <property type="match status" value="1"/>
</dbReference>
<protein>
    <submittedName>
        <fullName evidence="3">Uncharacterized protein</fullName>
    </submittedName>
</protein>
<dbReference type="EMBL" id="CP009404">
    <property type="protein sequence ID" value="AIO02746.1"/>
    <property type="molecule type" value="Genomic_DNA"/>
</dbReference>
<dbReference type="AlphaFoldDB" id="A0A088S3J7"/>
<name>A0A088S3J7_LEIPA</name>
<evidence type="ECO:0000256" key="2">
    <source>
        <dbReference type="SAM" id="MobiDB-lite"/>
    </source>
</evidence>
<feature type="region of interest" description="Disordered" evidence="2">
    <location>
        <begin position="509"/>
        <end position="529"/>
    </location>
</feature>
<dbReference type="PANTHER" id="PTHR14845">
    <property type="entry name" value="COILED-COIL DOMAIN-CONTAINING 166"/>
    <property type="match status" value="1"/>
</dbReference>
<gene>
    <name evidence="3" type="ORF">LPMP_356170</name>
</gene>
<accession>A0A088S3J7</accession>
<proteinExistence type="predicted"/>
<evidence type="ECO:0000313" key="4">
    <source>
        <dbReference type="Proteomes" id="UP000063063"/>
    </source>
</evidence>
<keyword evidence="4" id="KW-1185">Reference proteome</keyword>
<dbReference type="OrthoDB" id="441129at2759"/>
<dbReference type="GeneID" id="22579645"/>
<evidence type="ECO:0000256" key="1">
    <source>
        <dbReference type="SAM" id="Coils"/>
    </source>
</evidence>
<sequence>MEQESRAIAEGVAGSSDLATAEVTLKPSANCSRFERHLMQALQRADALSPTSSNLDFSIPAVGPGVCGDGLSLVTPPSNPPSIDPALTLSHSSESDQVASTMPCESGGSPNDGTAAAVQQRALRAREKEVVHLRRTIQELSSQLNCVLTTLDQRADTSAELETLKKTCEEEAVQHEKGMRCARLEMLESRVKYRTMEEHLAATYEADVHARATELLEPHTKEVHDKNFELLKEKIMLTQEVSMVRAEYKDLRDTYVRLKRQTDLDGGATREMLQRSVSQKDQIASLRQLVKTTEDNLNAVVAEYEEKLLTDSKTQQAVIQSLTRERDAARRDALQLRHELQQLRSAAGNVLAQRSELETFFYAALEEVRVGVVEERRQLLLENTPAARITNARQVPPAHTMSSLLRLEGPERLLLTDGANPALLTSSPSTSWTVERKSFPKRIAAVSLRNAQPAARVAAASSTSSARRFASPLLPTRSQHDAAVSTSADQGGWRRTAVDVDSAFRLGTKTAQESHGASSPAAREEHGGLDTAEEVSFPLLKSLPSAPAWRDAKRVDIKDLCWVDKERVIQLLFKRIRQEGQRQAILSQRAALLKDSFVEKAETVAAVEGLSCDTKEISRSSLTFLTQQ</sequence>
<evidence type="ECO:0000313" key="3">
    <source>
        <dbReference type="EMBL" id="AIO02746.1"/>
    </source>
</evidence>
<dbReference type="VEuPathDB" id="TriTrypDB:LPMP_356170"/>
<dbReference type="RefSeq" id="XP_010703546.1">
    <property type="nucleotide sequence ID" value="XM_010705244.1"/>
</dbReference>
<reference evidence="3 4" key="1">
    <citation type="journal article" date="2015" name="Sci. Rep.">
        <title>The genome of Leishmania panamensis: insights into genomics of the L. (Viannia) subgenus.</title>
        <authorList>
            <person name="Llanes A."/>
            <person name="Restrepo C.M."/>
            <person name="Vecchio G.D."/>
            <person name="Anguizola F.J."/>
            <person name="Lleonart R."/>
        </authorList>
    </citation>
    <scope>NUCLEOTIDE SEQUENCE [LARGE SCALE GENOMIC DNA]</scope>
    <source>
        <strain evidence="3 4">MHOM/PA/94/PSC-1</strain>
    </source>
</reference>